<reference evidence="8" key="1">
    <citation type="journal article" date="2019" name="Int. J. Syst. Evol. Microbiol.">
        <title>The Global Catalogue of Microorganisms (GCM) 10K type strain sequencing project: providing services to taxonomists for standard genome sequencing and annotation.</title>
        <authorList>
            <consortium name="The Broad Institute Genomics Platform"/>
            <consortium name="The Broad Institute Genome Sequencing Center for Infectious Disease"/>
            <person name="Wu L."/>
            <person name="Ma J."/>
        </authorList>
    </citation>
    <scope>NUCLEOTIDE SEQUENCE [LARGE SCALE GENOMIC DNA]</scope>
    <source>
        <strain evidence="8">NBRC 100033</strain>
    </source>
</reference>
<sequence>MKFLKPQLVWPLISGLLFAALLLQAFPSLTGQPAANQALAEIHASEPLLVARQEGPVSYASAVRMAAPAVVNIYTTKLVAQQTNPFMNDPFFRHFFGQESQPSQKRMQSSLGSGVLVSSEGYILTNHHVVNNADEIRVALRDGRETFAQIIGSDPESDLAVLKIELDNLPMISLASSDTLEVGDVVLAIGNPFGVGQTVTQGIISALGRNSLGINTYEDFIQTDAAINPGNSGGALVNPYGQLLGINTAIFTRSGGSQGIGFAIPSNLAKQIMLDLINEGFVVRGWMGIEVQELTPALAQSLQLDDAQGILVAGLLRGGPADKAGLKPGDVITQINNRKVEGARAAINYIAGLRPNTQVMFNISRKGREQALTATIGQRPTSPQR</sequence>
<comment type="caution">
    <text evidence="7">The sequence shown here is derived from an EMBL/GenBank/DDBJ whole genome shotgun (WGS) entry which is preliminary data.</text>
</comment>
<dbReference type="SMART" id="SM00228">
    <property type="entry name" value="PDZ"/>
    <property type="match status" value="1"/>
</dbReference>
<accession>A0ABQ5ZUS4</accession>
<evidence type="ECO:0000256" key="1">
    <source>
        <dbReference type="ARBA" id="ARBA00022670"/>
    </source>
</evidence>
<keyword evidence="4" id="KW-0378">Hydrolase</keyword>
<dbReference type="RefSeq" id="WP_027850274.1">
    <property type="nucleotide sequence ID" value="NZ_BSOR01000011.1"/>
</dbReference>
<dbReference type="PROSITE" id="PS50106">
    <property type="entry name" value="PDZ"/>
    <property type="match status" value="1"/>
</dbReference>
<dbReference type="InterPro" id="IPR051201">
    <property type="entry name" value="Chloro_Bact_Ser_Proteases"/>
</dbReference>
<evidence type="ECO:0000259" key="6">
    <source>
        <dbReference type="PROSITE" id="PS50106"/>
    </source>
</evidence>
<evidence type="ECO:0000256" key="2">
    <source>
        <dbReference type="ARBA" id="ARBA00022729"/>
    </source>
</evidence>
<dbReference type="Gene3D" id="2.40.10.120">
    <property type="match status" value="1"/>
</dbReference>
<evidence type="ECO:0000313" key="7">
    <source>
        <dbReference type="EMBL" id="GLR63167.1"/>
    </source>
</evidence>
<dbReference type="InterPro" id="IPR011782">
    <property type="entry name" value="Pept_S1C_Do"/>
</dbReference>
<dbReference type="SUPFAM" id="SSF50156">
    <property type="entry name" value="PDZ domain-like"/>
    <property type="match status" value="1"/>
</dbReference>
<evidence type="ECO:0000313" key="8">
    <source>
        <dbReference type="Proteomes" id="UP001156682"/>
    </source>
</evidence>
<dbReference type="EMBL" id="BSOR01000011">
    <property type="protein sequence ID" value="GLR63167.1"/>
    <property type="molecule type" value="Genomic_DNA"/>
</dbReference>
<dbReference type="InterPro" id="IPR001940">
    <property type="entry name" value="Peptidase_S1C"/>
</dbReference>
<dbReference type="PRINTS" id="PR00834">
    <property type="entry name" value="PROTEASES2C"/>
</dbReference>
<protein>
    <submittedName>
        <fullName evidence="7">AlgW protein</fullName>
    </submittedName>
</protein>
<feature type="domain" description="PDZ" evidence="6">
    <location>
        <begin position="271"/>
        <end position="342"/>
    </location>
</feature>
<name>A0ABQ5ZUS4_9GAMM</name>
<dbReference type="Gene3D" id="2.30.42.10">
    <property type="match status" value="1"/>
</dbReference>
<dbReference type="Pfam" id="PF13180">
    <property type="entry name" value="PDZ_2"/>
    <property type="match status" value="1"/>
</dbReference>
<keyword evidence="8" id="KW-1185">Reference proteome</keyword>
<dbReference type="NCBIfam" id="TIGR02037">
    <property type="entry name" value="degP_htrA_DO"/>
    <property type="match status" value="1"/>
</dbReference>
<dbReference type="SUPFAM" id="SSF50494">
    <property type="entry name" value="Trypsin-like serine proteases"/>
    <property type="match status" value="1"/>
</dbReference>
<dbReference type="PANTHER" id="PTHR43343">
    <property type="entry name" value="PEPTIDASE S12"/>
    <property type="match status" value="1"/>
</dbReference>
<dbReference type="InterPro" id="IPR036034">
    <property type="entry name" value="PDZ_sf"/>
</dbReference>
<organism evidence="7 8">
    <name type="scientific">Marinospirillum insulare</name>
    <dbReference type="NCBI Taxonomy" id="217169"/>
    <lineage>
        <taxon>Bacteria</taxon>
        <taxon>Pseudomonadati</taxon>
        <taxon>Pseudomonadota</taxon>
        <taxon>Gammaproteobacteria</taxon>
        <taxon>Oceanospirillales</taxon>
        <taxon>Oceanospirillaceae</taxon>
        <taxon>Marinospirillum</taxon>
    </lineage>
</organism>
<keyword evidence="5" id="KW-0720">Serine protease</keyword>
<evidence type="ECO:0000256" key="4">
    <source>
        <dbReference type="ARBA" id="ARBA00022801"/>
    </source>
</evidence>
<keyword evidence="3" id="KW-0677">Repeat</keyword>
<keyword evidence="1" id="KW-0645">Protease</keyword>
<dbReference type="Pfam" id="PF13365">
    <property type="entry name" value="Trypsin_2"/>
    <property type="match status" value="1"/>
</dbReference>
<evidence type="ECO:0000256" key="5">
    <source>
        <dbReference type="ARBA" id="ARBA00022825"/>
    </source>
</evidence>
<dbReference type="InterPro" id="IPR001478">
    <property type="entry name" value="PDZ"/>
</dbReference>
<dbReference type="Proteomes" id="UP001156682">
    <property type="component" value="Unassembled WGS sequence"/>
</dbReference>
<dbReference type="CDD" id="cd10839">
    <property type="entry name" value="cpPDZ1_DegP-like"/>
    <property type="match status" value="1"/>
</dbReference>
<keyword evidence="2" id="KW-0732">Signal</keyword>
<evidence type="ECO:0000256" key="3">
    <source>
        <dbReference type="ARBA" id="ARBA00022737"/>
    </source>
</evidence>
<dbReference type="PANTHER" id="PTHR43343:SF3">
    <property type="entry name" value="PROTEASE DO-LIKE 8, CHLOROPLASTIC"/>
    <property type="match status" value="1"/>
</dbReference>
<dbReference type="InterPro" id="IPR009003">
    <property type="entry name" value="Peptidase_S1_PA"/>
</dbReference>
<proteinExistence type="predicted"/>
<gene>
    <name evidence="7" type="primary">algW</name>
    <name evidence="7" type="ORF">GCM10007878_06020</name>
</gene>